<dbReference type="CDD" id="cd07377">
    <property type="entry name" value="WHTH_GntR"/>
    <property type="match status" value="1"/>
</dbReference>
<dbReference type="SMART" id="SM00345">
    <property type="entry name" value="HTH_GNTR"/>
    <property type="match status" value="1"/>
</dbReference>
<dbReference type="PANTHER" id="PTHR43537:SF5">
    <property type="entry name" value="UXU OPERON TRANSCRIPTIONAL REGULATOR"/>
    <property type="match status" value="1"/>
</dbReference>
<dbReference type="InterPro" id="IPR000524">
    <property type="entry name" value="Tscrpt_reg_HTH_GntR"/>
</dbReference>
<keyword evidence="2" id="KW-0238">DNA-binding</keyword>
<dbReference type="SMART" id="SM00895">
    <property type="entry name" value="FCD"/>
    <property type="match status" value="1"/>
</dbReference>
<dbReference type="Gene3D" id="1.20.120.530">
    <property type="entry name" value="GntR ligand-binding domain-like"/>
    <property type="match status" value="1"/>
</dbReference>
<proteinExistence type="predicted"/>
<evidence type="ECO:0000256" key="1">
    <source>
        <dbReference type="ARBA" id="ARBA00023015"/>
    </source>
</evidence>
<reference evidence="5 6" key="2">
    <citation type="submission" date="2014-09" db="EMBL/GenBank/DDBJ databases">
        <authorList>
            <consortium name="NBRP consortium"/>
            <person name="Sawabe T."/>
            <person name="Meirelles P."/>
            <person name="Nakanishi M."/>
            <person name="Sayaka M."/>
            <person name="Hattori M."/>
            <person name="Ohkuma M."/>
        </authorList>
    </citation>
    <scope>NUCLEOTIDE SEQUENCE [LARGE SCALE GENOMIC DNA]</scope>
    <source>
        <strain evidence="5 6">JCM 19240</strain>
    </source>
</reference>
<evidence type="ECO:0000259" key="4">
    <source>
        <dbReference type="PROSITE" id="PS50949"/>
    </source>
</evidence>
<accession>A0A090TAV5</accession>
<dbReference type="PRINTS" id="PR00035">
    <property type="entry name" value="HTHGNTR"/>
</dbReference>
<dbReference type="SUPFAM" id="SSF46785">
    <property type="entry name" value="Winged helix' DNA-binding domain"/>
    <property type="match status" value="1"/>
</dbReference>
<feature type="domain" description="HTH gntR-type" evidence="4">
    <location>
        <begin position="6"/>
        <end position="74"/>
    </location>
</feature>
<protein>
    <submittedName>
        <fullName evidence="5">Transcriptional regulator GntR family</fullName>
    </submittedName>
</protein>
<dbReference type="GO" id="GO:0003677">
    <property type="term" value="F:DNA binding"/>
    <property type="evidence" value="ECO:0007669"/>
    <property type="project" value="UniProtKB-KW"/>
</dbReference>
<dbReference type="OrthoDB" id="5450856at2"/>
<dbReference type="Pfam" id="PF07729">
    <property type="entry name" value="FCD"/>
    <property type="match status" value="1"/>
</dbReference>
<dbReference type="InterPro" id="IPR008920">
    <property type="entry name" value="TF_FadR/GntR_C"/>
</dbReference>
<evidence type="ECO:0000313" key="5">
    <source>
        <dbReference type="EMBL" id="GAL35869.1"/>
    </source>
</evidence>
<gene>
    <name evidence="5" type="ORF">JCM19240_4804</name>
</gene>
<evidence type="ECO:0000256" key="3">
    <source>
        <dbReference type="ARBA" id="ARBA00023163"/>
    </source>
</evidence>
<evidence type="ECO:0000313" key="6">
    <source>
        <dbReference type="Proteomes" id="UP000029224"/>
    </source>
</evidence>
<dbReference type="Proteomes" id="UP000029224">
    <property type="component" value="Unassembled WGS sequence"/>
</dbReference>
<dbReference type="PANTHER" id="PTHR43537">
    <property type="entry name" value="TRANSCRIPTIONAL REGULATOR, GNTR FAMILY"/>
    <property type="match status" value="1"/>
</dbReference>
<dbReference type="InterPro" id="IPR036390">
    <property type="entry name" value="WH_DNA-bd_sf"/>
</dbReference>
<sequence length="216" mass="24266">MTIKTDRLYITVANQIINRINAKQYLVGEKIPPERKLSEELNVSRTVIREAMVYLELSGIAEIKKGAGVFVLQSQPQLPSPSLSEYTPNDILSARKVIEGEFARQAALNNTPELVGELQRCIEMMNASQFFSSMELRHQTSHDADQQFHFAIASACQNPLLTLFHQDLMALHMKGKMWNRMEVIANGPTEKGIWVDDHQAIFNAIKAGDPEQAESA</sequence>
<dbReference type="SUPFAM" id="SSF48008">
    <property type="entry name" value="GntR ligand-binding domain-like"/>
    <property type="match status" value="1"/>
</dbReference>
<keyword evidence="3" id="KW-0804">Transcription</keyword>
<dbReference type="PROSITE" id="PS50949">
    <property type="entry name" value="HTH_GNTR"/>
    <property type="match status" value="1"/>
</dbReference>
<dbReference type="InterPro" id="IPR011711">
    <property type="entry name" value="GntR_C"/>
</dbReference>
<name>A0A090TAV5_9VIBR</name>
<dbReference type="EMBL" id="BBMT01000008">
    <property type="protein sequence ID" value="GAL35869.1"/>
    <property type="molecule type" value="Genomic_DNA"/>
</dbReference>
<dbReference type="AlphaFoldDB" id="A0A090TAV5"/>
<evidence type="ECO:0000256" key="2">
    <source>
        <dbReference type="ARBA" id="ARBA00023125"/>
    </source>
</evidence>
<keyword evidence="6" id="KW-1185">Reference proteome</keyword>
<organism evidence="5 6">
    <name type="scientific">Vibrio maritimus</name>
    <dbReference type="NCBI Taxonomy" id="990268"/>
    <lineage>
        <taxon>Bacteria</taxon>
        <taxon>Pseudomonadati</taxon>
        <taxon>Pseudomonadota</taxon>
        <taxon>Gammaproteobacteria</taxon>
        <taxon>Vibrionales</taxon>
        <taxon>Vibrionaceae</taxon>
        <taxon>Vibrio</taxon>
    </lineage>
</organism>
<dbReference type="Pfam" id="PF00392">
    <property type="entry name" value="GntR"/>
    <property type="match status" value="1"/>
</dbReference>
<dbReference type="GO" id="GO:0003700">
    <property type="term" value="F:DNA-binding transcription factor activity"/>
    <property type="evidence" value="ECO:0007669"/>
    <property type="project" value="InterPro"/>
</dbReference>
<dbReference type="Gene3D" id="1.10.10.10">
    <property type="entry name" value="Winged helix-like DNA-binding domain superfamily/Winged helix DNA-binding domain"/>
    <property type="match status" value="1"/>
</dbReference>
<keyword evidence="1" id="KW-0805">Transcription regulation</keyword>
<dbReference type="InterPro" id="IPR036388">
    <property type="entry name" value="WH-like_DNA-bd_sf"/>
</dbReference>
<reference evidence="5 6" key="1">
    <citation type="submission" date="2014-09" db="EMBL/GenBank/DDBJ databases">
        <title>Vibrio maritimus JCM 19240. (C210) whole genome shotgun sequence.</title>
        <authorList>
            <person name="Sawabe T."/>
            <person name="Meirelles P."/>
            <person name="Nakanishi M."/>
            <person name="Sayaka M."/>
            <person name="Hattori M."/>
            <person name="Ohkuma M."/>
        </authorList>
    </citation>
    <scope>NUCLEOTIDE SEQUENCE [LARGE SCALE GENOMIC DNA]</scope>
    <source>
        <strain evidence="5 6">JCM 19240</strain>
    </source>
</reference>
<comment type="caution">
    <text evidence="5">The sequence shown here is derived from an EMBL/GenBank/DDBJ whole genome shotgun (WGS) entry which is preliminary data.</text>
</comment>